<sequence length="399" mass="43347">MPALADGQTRPIDGHTFNPPPRKITLSVASDLLYDTNVARGTETAARLRGIEQEDVRSTNVAALDLALPAGRAAFTFLGVVGYDAYARNDQLDRERIDLSAGTKLPLALCMFDGDLHYARAQSDLADLSLVPNAPAEAAANARTVRRADARLACGPSIGIRPFASLGHAETTNSAATRRFQDVSETRYAAGLSYANPVVGVVSLVARRASFDYDRRPPDGSLGSQRFRVSYAGVGFDRRLGARLQMTASLGYAWMGEHDARSGRRLNGLNWDLASTVRLADRAQLTVRTSRAIDAATGTFANLVRTSSYAGTIIYALGPSVRVDATASLMTRAFDAGALPQPFQLIDDRSQDYMLGLEYRRARARVRLAAAYRQRDATPDLYDYSGFLLSLGVRYALER</sequence>
<keyword evidence="3" id="KW-1185">Reference proteome</keyword>
<comment type="caution">
    <text evidence="2">The sequence shown here is derived from an EMBL/GenBank/DDBJ whole genome shotgun (WGS) entry which is preliminary data.</text>
</comment>
<proteinExistence type="predicted"/>
<protein>
    <recommendedName>
        <fullName evidence="4">Gellan polysaccharide biosynthesis protein GelF</fullName>
    </recommendedName>
</protein>
<evidence type="ECO:0000256" key="1">
    <source>
        <dbReference type="SAM" id="MobiDB-lite"/>
    </source>
</evidence>
<evidence type="ECO:0000313" key="3">
    <source>
        <dbReference type="Proteomes" id="UP000308038"/>
    </source>
</evidence>
<accession>A0ABY2QET7</accession>
<organism evidence="2 3">
    <name type="scientific">Sphingomonas olei</name>
    <dbReference type="NCBI Taxonomy" id="1886787"/>
    <lineage>
        <taxon>Bacteria</taxon>
        <taxon>Pseudomonadati</taxon>
        <taxon>Pseudomonadota</taxon>
        <taxon>Alphaproteobacteria</taxon>
        <taxon>Sphingomonadales</taxon>
        <taxon>Sphingomonadaceae</taxon>
        <taxon>Sphingomonas</taxon>
    </lineage>
</organism>
<gene>
    <name evidence="2" type="ORF">E5988_15010</name>
</gene>
<feature type="region of interest" description="Disordered" evidence="1">
    <location>
        <begin position="1"/>
        <end position="20"/>
    </location>
</feature>
<dbReference type="EMBL" id="SSTI01000012">
    <property type="protein sequence ID" value="THG38143.1"/>
    <property type="molecule type" value="Genomic_DNA"/>
</dbReference>
<reference evidence="2 3" key="1">
    <citation type="submission" date="2019-04" db="EMBL/GenBank/DDBJ databases">
        <title>Microbes associate with the intestines of laboratory mice.</title>
        <authorList>
            <person name="Navarre W."/>
            <person name="Wong E."/>
            <person name="Huang K.C."/>
            <person name="Tropini C."/>
            <person name="Ng K."/>
            <person name="Yu B."/>
        </authorList>
    </citation>
    <scope>NUCLEOTIDE SEQUENCE [LARGE SCALE GENOMIC DNA]</scope>
    <source>
        <strain evidence="2 3">NM83_B4-11</strain>
    </source>
</reference>
<evidence type="ECO:0008006" key="4">
    <source>
        <dbReference type="Google" id="ProtNLM"/>
    </source>
</evidence>
<evidence type="ECO:0000313" key="2">
    <source>
        <dbReference type="EMBL" id="THG38143.1"/>
    </source>
</evidence>
<dbReference type="Proteomes" id="UP000308038">
    <property type="component" value="Unassembled WGS sequence"/>
</dbReference>
<name>A0ABY2QET7_9SPHN</name>
<dbReference type="RefSeq" id="WP_136452204.1">
    <property type="nucleotide sequence ID" value="NZ_SSTI01000012.1"/>
</dbReference>